<feature type="region of interest" description="Disordered" evidence="1">
    <location>
        <begin position="121"/>
        <end position="143"/>
    </location>
</feature>
<evidence type="ECO:0000313" key="3">
    <source>
        <dbReference type="EMBL" id="USW47351.1"/>
    </source>
</evidence>
<dbReference type="PANTHER" id="PTHR21456:SF1">
    <property type="entry name" value="C2 NT-TYPE DOMAIN-CONTAINING PROTEIN"/>
    <property type="match status" value="1"/>
</dbReference>
<feature type="domain" description="C2 NT-type" evidence="2">
    <location>
        <begin position="4"/>
        <end position="176"/>
    </location>
</feature>
<dbReference type="EMBL" id="CP099418">
    <property type="protein sequence ID" value="USW47351.1"/>
    <property type="molecule type" value="Genomic_DNA"/>
</dbReference>
<proteinExistence type="predicted"/>
<dbReference type="PANTHER" id="PTHR21456">
    <property type="entry name" value="FAMILY WITH SEQUENCE SIMILARITY 102"/>
    <property type="match status" value="1"/>
</dbReference>
<reference evidence="3" key="1">
    <citation type="submission" date="2022-06" db="EMBL/GenBank/DDBJ databases">
        <title>Complete genome sequences of two strains of the flax pathogen Septoria linicola.</title>
        <authorList>
            <person name="Lapalu N."/>
            <person name="Simon A."/>
            <person name="Demenou B."/>
            <person name="Paumier D."/>
            <person name="Guillot M.-P."/>
            <person name="Gout L."/>
            <person name="Valade R."/>
        </authorList>
    </citation>
    <scope>NUCLEOTIDE SEQUENCE</scope>
    <source>
        <strain evidence="3">SE15195</strain>
    </source>
</reference>
<dbReference type="Proteomes" id="UP001056384">
    <property type="component" value="Chromosome 1"/>
</dbReference>
<dbReference type="Pfam" id="PF10358">
    <property type="entry name" value="NT-C2"/>
    <property type="match status" value="1"/>
</dbReference>
<organism evidence="3 4">
    <name type="scientific">Septoria linicola</name>
    <dbReference type="NCBI Taxonomy" id="215465"/>
    <lineage>
        <taxon>Eukaryota</taxon>
        <taxon>Fungi</taxon>
        <taxon>Dikarya</taxon>
        <taxon>Ascomycota</taxon>
        <taxon>Pezizomycotina</taxon>
        <taxon>Dothideomycetes</taxon>
        <taxon>Dothideomycetidae</taxon>
        <taxon>Mycosphaerellales</taxon>
        <taxon>Mycosphaerellaceae</taxon>
        <taxon>Septoria</taxon>
    </lineage>
</organism>
<evidence type="ECO:0000313" key="4">
    <source>
        <dbReference type="Proteomes" id="UP001056384"/>
    </source>
</evidence>
<sequence length="376" mass="40993">MASTFVSKSRRVRFELTLRIVDLNNVPLVTGSSFIKWHLPSSNAAEHRGRTNKCAIRDHRVRYDYEKQTAIRLTVGKDGMLQECPIHFEVQQEYSSGGRGERIKLGDVHLNLSEYVDTALDQPVSPGHGGGGGGGSGGDAAAAAAATDANEGITRRYLMQESKINSTLKIGIHMRHVEGTRDYYAPALRTAPVFGGIAGIISSSEPTSTPHVGPDNAESMQESIPPSFNVNNREMGEMQDMYRRTLAAFWTSQPGELKADECIEDIFSGGDGWGKGGRPGVSNEQSQPGSGASTPNAHHQHHHHHYDGMSRDTTAASKHGGDAVRSMIHGHGHGHKRNFEGSRRLDKGFKKVPGELEEMDVRDNLVSWSIGEKSYS</sequence>
<feature type="region of interest" description="Disordered" evidence="1">
    <location>
        <begin position="205"/>
        <end position="224"/>
    </location>
</feature>
<protein>
    <recommendedName>
        <fullName evidence="2">C2 NT-type domain-containing protein</fullName>
    </recommendedName>
</protein>
<dbReference type="AlphaFoldDB" id="A0A9Q9AM70"/>
<dbReference type="InterPro" id="IPR019448">
    <property type="entry name" value="NT-C2"/>
</dbReference>
<feature type="compositionally biased region" description="Polar residues" evidence="1">
    <location>
        <begin position="282"/>
        <end position="297"/>
    </location>
</feature>
<dbReference type="InterPro" id="IPR039931">
    <property type="entry name" value="EEIG1/2-like"/>
</dbReference>
<dbReference type="PROSITE" id="PS51840">
    <property type="entry name" value="C2_NT"/>
    <property type="match status" value="1"/>
</dbReference>
<feature type="compositionally biased region" description="Gly residues" evidence="1">
    <location>
        <begin position="269"/>
        <end position="279"/>
    </location>
</feature>
<accession>A0A9Q9AM70</accession>
<keyword evidence="4" id="KW-1185">Reference proteome</keyword>
<gene>
    <name evidence="3" type="ORF">Slin15195_G006700</name>
</gene>
<feature type="compositionally biased region" description="Gly residues" evidence="1">
    <location>
        <begin position="127"/>
        <end position="138"/>
    </location>
</feature>
<dbReference type="OrthoDB" id="3365224at2759"/>
<feature type="region of interest" description="Disordered" evidence="1">
    <location>
        <begin position="268"/>
        <end position="345"/>
    </location>
</feature>
<evidence type="ECO:0000259" key="2">
    <source>
        <dbReference type="PROSITE" id="PS51840"/>
    </source>
</evidence>
<name>A0A9Q9AM70_9PEZI</name>
<evidence type="ECO:0000256" key="1">
    <source>
        <dbReference type="SAM" id="MobiDB-lite"/>
    </source>
</evidence>